<feature type="transmembrane region" description="Helical" evidence="2">
    <location>
        <begin position="6"/>
        <end position="26"/>
    </location>
</feature>
<gene>
    <name evidence="3" type="ORF">HMJ29_00415</name>
</gene>
<keyword evidence="2" id="KW-0472">Membrane</keyword>
<keyword evidence="4" id="KW-1185">Reference proteome</keyword>
<evidence type="ECO:0000313" key="3">
    <source>
        <dbReference type="EMBL" id="QJX45480.1"/>
    </source>
</evidence>
<dbReference type="KEGG" id="hts:HMJ29_00415"/>
<sequence>MPKRTHWGWWLLGGLCLLGIAAIIALHQLDPWLRRKAEQQVATASRGRYHLHIGSLQTSLWDQTLAVRGLWLDTNPAISPTDSARFPRVKLAVGRLDVRGIGLLALLKKGVVPIDSVVLDAVALQLAAMPATAGSSQPLYQQLPVEGIRVGHFRLRQAHGTVGPLQQPLVQLSNGQLQVHDILLSAAGAADAKRIGYASALAGEITGLAVRVPGHQVKLMRGRFSSEQQQLLLDSLLVHPTRPINDQQEKTTRISMVMPRLRLTGLDAALLARKHLRMDTLQVSSPKLALTLPTVKPPSLHVLLAPYLQECRLQRLEITGGTLRIAGVSQAPVAGNMRAIATNIQVLPRNAARPAVYYAEAWSVWTGVASLRMDAPYYNLSWQQLRADTRPGTLRLTGIRLVPTMSVVAMARSKGHQAAHIMVKSPEMRVTGIDYRAAQKQRVLQVGSIIVPQTQMYTRSDGRFRINPARSVMTPEALGQLPFQFNVRQLRFQRVTIQLAYRAPRDPTPGTMSLNRLSISLHNITNNPHLMGPRSPMTGEATGWIQDRCFAKLSLQANLLDRSGAHTVQGVFRQAPLSILNSMTVPTRGIAIKSGHVKQIRFSMALNQQAASGTMWARYTDLKLQLLNQKERPGLLKRVETSVVNGIFIRDDNPRKPGQPLKPGQMTSGRERRSSVFTLWRQGLVSGMLNSAGVPAKLAKKLSESE</sequence>
<evidence type="ECO:0000256" key="2">
    <source>
        <dbReference type="SAM" id="Phobius"/>
    </source>
</evidence>
<evidence type="ECO:0008006" key="5">
    <source>
        <dbReference type="Google" id="ProtNLM"/>
    </source>
</evidence>
<proteinExistence type="predicted"/>
<evidence type="ECO:0000256" key="1">
    <source>
        <dbReference type="SAM" id="MobiDB-lite"/>
    </source>
</evidence>
<organism evidence="3 4">
    <name type="scientific">Hymenobacter taeanensis</name>
    <dbReference type="NCBI Taxonomy" id="2735321"/>
    <lineage>
        <taxon>Bacteria</taxon>
        <taxon>Pseudomonadati</taxon>
        <taxon>Bacteroidota</taxon>
        <taxon>Cytophagia</taxon>
        <taxon>Cytophagales</taxon>
        <taxon>Hymenobacteraceae</taxon>
        <taxon>Hymenobacter</taxon>
    </lineage>
</organism>
<keyword evidence="2" id="KW-0812">Transmembrane</keyword>
<name>A0A6M6BC05_9BACT</name>
<dbReference type="AlphaFoldDB" id="A0A6M6BC05"/>
<dbReference type="EMBL" id="CP053538">
    <property type="protein sequence ID" value="QJX45480.1"/>
    <property type="molecule type" value="Genomic_DNA"/>
</dbReference>
<evidence type="ECO:0000313" key="4">
    <source>
        <dbReference type="Proteomes" id="UP000501623"/>
    </source>
</evidence>
<reference evidence="3 4" key="1">
    <citation type="submission" date="2020-05" db="EMBL/GenBank/DDBJ databases">
        <title>Complete genome sequence of Hymenobacter sp. TS19 in Coasted Sand Dune.</title>
        <authorList>
            <person name="Lee J.-H."/>
            <person name="Jung J.-H."/>
            <person name="Jeong S."/>
            <person name="Zhao L."/>
            <person name="Kim M.-K."/>
            <person name="Seo H.-S."/>
            <person name="Lim S."/>
        </authorList>
    </citation>
    <scope>NUCLEOTIDE SEQUENCE [LARGE SCALE GENOMIC DNA]</scope>
    <source>
        <strain evidence="3 4">TS19</strain>
    </source>
</reference>
<keyword evidence="2" id="KW-1133">Transmembrane helix</keyword>
<protein>
    <recommendedName>
        <fullName evidence="5">DUF748 domain-containing protein</fullName>
    </recommendedName>
</protein>
<dbReference type="RefSeq" id="WP_171589626.1">
    <property type="nucleotide sequence ID" value="NZ_CP053538.1"/>
</dbReference>
<accession>A0A6M6BC05</accession>
<feature type="region of interest" description="Disordered" evidence="1">
    <location>
        <begin position="650"/>
        <end position="673"/>
    </location>
</feature>
<dbReference type="Proteomes" id="UP000501623">
    <property type="component" value="Chromosome"/>
</dbReference>